<dbReference type="InterPro" id="IPR001509">
    <property type="entry name" value="Epimerase_deHydtase"/>
</dbReference>
<reference evidence="2 3" key="1">
    <citation type="submission" date="2018-03" db="EMBL/GenBank/DDBJ databases">
        <title>Genomic Encyclopedia of Archaeal and Bacterial Type Strains, Phase II (KMG-II): from individual species to whole genera.</title>
        <authorList>
            <person name="Goeker M."/>
        </authorList>
    </citation>
    <scope>NUCLEOTIDE SEQUENCE [LARGE SCALE GENOMIC DNA]</scope>
    <source>
        <strain evidence="2 3">DSM 45211</strain>
    </source>
</reference>
<protein>
    <submittedName>
        <fullName evidence="2">Nucleoside-diphosphate-sugar epimerase</fullName>
    </submittedName>
</protein>
<dbReference type="Gene3D" id="3.40.50.720">
    <property type="entry name" value="NAD(P)-binding Rossmann-like Domain"/>
    <property type="match status" value="1"/>
</dbReference>
<feature type="domain" description="NAD-dependent epimerase/dehydratase" evidence="1">
    <location>
        <begin position="3"/>
        <end position="235"/>
    </location>
</feature>
<dbReference type="InterPro" id="IPR051783">
    <property type="entry name" value="NAD(P)-dependent_oxidoreduct"/>
</dbReference>
<dbReference type="SUPFAM" id="SSF51735">
    <property type="entry name" value="NAD(P)-binding Rossmann-fold domains"/>
    <property type="match status" value="1"/>
</dbReference>
<comment type="caution">
    <text evidence="2">The sequence shown here is derived from an EMBL/GenBank/DDBJ whole genome shotgun (WGS) entry which is preliminary data.</text>
</comment>
<dbReference type="GO" id="GO:0005737">
    <property type="term" value="C:cytoplasm"/>
    <property type="evidence" value="ECO:0007669"/>
    <property type="project" value="TreeGrafter"/>
</dbReference>
<dbReference type="GO" id="GO:0004029">
    <property type="term" value="F:aldehyde dehydrogenase (NAD+) activity"/>
    <property type="evidence" value="ECO:0007669"/>
    <property type="project" value="TreeGrafter"/>
</dbReference>
<name>A0A2P8DZ08_9ACTN</name>
<evidence type="ECO:0000313" key="3">
    <source>
        <dbReference type="Proteomes" id="UP000243528"/>
    </source>
</evidence>
<evidence type="ECO:0000313" key="2">
    <source>
        <dbReference type="EMBL" id="PSL02453.1"/>
    </source>
</evidence>
<evidence type="ECO:0000259" key="1">
    <source>
        <dbReference type="Pfam" id="PF01370"/>
    </source>
</evidence>
<dbReference type="InterPro" id="IPR036291">
    <property type="entry name" value="NAD(P)-bd_dom_sf"/>
</dbReference>
<accession>A0A2P8DZ08</accession>
<dbReference type="PANTHER" id="PTHR48079:SF6">
    <property type="entry name" value="NAD(P)-BINDING DOMAIN-CONTAINING PROTEIN-RELATED"/>
    <property type="match status" value="1"/>
</dbReference>
<organism evidence="2 3">
    <name type="scientific">Haloactinopolyspora alba</name>
    <dbReference type="NCBI Taxonomy" id="648780"/>
    <lineage>
        <taxon>Bacteria</taxon>
        <taxon>Bacillati</taxon>
        <taxon>Actinomycetota</taxon>
        <taxon>Actinomycetes</taxon>
        <taxon>Jiangellales</taxon>
        <taxon>Jiangellaceae</taxon>
        <taxon>Haloactinopolyspora</taxon>
    </lineage>
</organism>
<dbReference type="Pfam" id="PF01370">
    <property type="entry name" value="Epimerase"/>
    <property type="match status" value="1"/>
</dbReference>
<dbReference type="EMBL" id="PYGE01000010">
    <property type="protein sequence ID" value="PSL02453.1"/>
    <property type="molecule type" value="Genomic_DNA"/>
</dbReference>
<dbReference type="PANTHER" id="PTHR48079">
    <property type="entry name" value="PROTEIN YEEZ"/>
    <property type="match status" value="1"/>
</dbReference>
<dbReference type="OrthoDB" id="9787292at2"/>
<dbReference type="Proteomes" id="UP000243528">
    <property type="component" value="Unassembled WGS sequence"/>
</dbReference>
<dbReference type="RefSeq" id="WP_106537974.1">
    <property type="nucleotide sequence ID" value="NZ_PYGE01000010.1"/>
</dbReference>
<keyword evidence="3" id="KW-1185">Reference proteome</keyword>
<sequence length="312" mass="33402">MRIFLAGATGAIGTRLVPMLIEAGHEVVGTTRTERNTTRLREAGAEPVVLDALDGDAVGTAVDAAQPDVVVHQLTAIGATDFKHLDTAFAGTNRLRTQGLDHLLAAARAAGASRFVAQSFVGWPNERSGGPVKTEDDPLSTDPAGESAETLRAIKYVDHTTTSTPGVDGLALRYGFFYGPGTSIDRDGELTGMIRKRRLPIVGGGTAIWSMIHIDDAARATLQAIENGRPGVYNIVDDDPAPVRDVLTVLADAAGAKRPMRVPRWLARSMIGRFGEAAMVELRGSSNAKAKREFGWEPEHRSWRDGFHTVLS</sequence>
<dbReference type="AlphaFoldDB" id="A0A2P8DZ08"/>
<proteinExistence type="predicted"/>
<gene>
    <name evidence="2" type="ORF">CLV30_110106</name>
</gene>